<reference evidence="2 3" key="1">
    <citation type="submission" date="2018-07" db="EMBL/GenBank/DDBJ databases">
        <title>Venubactetium sediminum gen. nov., sp. nov., isolated from a marine solar saltern.</title>
        <authorList>
            <person name="Wang S."/>
        </authorList>
    </citation>
    <scope>NUCLEOTIDE SEQUENCE [LARGE SCALE GENOMIC DNA]</scope>
    <source>
        <strain evidence="2 3">WD2A32</strain>
    </source>
</reference>
<dbReference type="CDD" id="cd05271">
    <property type="entry name" value="NDUFA9_like_SDR_a"/>
    <property type="match status" value="1"/>
</dbReference>
<dbReference type="InterPro" id="IPR001509">
    <property type="entry name" value="Epimerase_deHydtase"/>
</dbReference>
<dbReference type="RefSeq" id="WP_114581417.1">
    <property type="nucleotide sequence ID" value="NZ_QPMH01000004.1"/>
</dbReference>
<dbReference type="GO" id="GO:0044877">
    <property type="term" value="F:protein-containing complex binding"/>
    <property type="evidence" value="ECO:0007669"/>
    <property type="project" value="TreeGrafter"/>
</dbReference>
<evidence type="ECO:0000259" key="1">
    <source>
        <dbReference type="Pfam" id="PF01370"/>
    </source>
</evidence>
<dbReference type="SUPFAM" id="SSF51735">
    <property type="entry name" value="NAD(P)-binding Rossmann-fold domains"/>
    <property type="match status" value="1"/>
</dbReference>
<proteinExistence type="predicted"/>
<organism evidence="2 3">
    <name type="scientific">Ferruginivarius sediminum</name>
    <dbReference type="NCBI Taxonomy" id="2661937"/>
    <lineage>
        <taxon>Bacteria</taxon>
        <taxon>Pseudomonadati</taxon>
        <taxon>Pseudomonadota</taxon>
        <taxon>Alphaproteobacteria</taxon>
        <taxon>Rhodospirillales</taxon>
        <taxon>Rhodospirillaceae</taxon>
        <taxon>Ferruginivarius</taxon>
    </lineage>
</organism>
<evidence type="ECO:0000313" key="2">
    <source>
        <dbReference type="EMBL" id="RDD62842.1"/>
    </source>
</evidence>
<dbReference type="Pfam" id="PF01370">
    <property type="entry name" value="Epimerase"/>
    <property type="match status" value="1"/>
</dbReference>
<dbReference type="Proteomes" id="UP000253941">
    <property type="component" value="Unassembled WGS sequence"/>
</dbReference>
<dbReference type="PANTHER" id="PTHR12126:SF11">
    <property type="entry name" value="NADH DEHYDROGENASE [UBIQUINONE] 1 ALPHA SUBCOMPLEX SUBUNIT 9, MITOCHONDRIAL"/>
    <property type="match status" value="1"/>
</dbReference>
<comment type="caution">
    <text evidence="2">The sequence shown here is derived from an EMBL/GenBank/DDBJ whole genome shotgun (WGS) entry which is preliminary data.</text>
</comment>
<dbReference type="AlphaFoldDB" id="A0A369TDD4"/>
<dbReference type="PANTHER" id="PTHR12126">
    <property type="entry name" value="NADH-UBIQUINONE OXIDOREDUCTASE 39 KDA SUBUNIT-RELATED"/>
    <property type="match status" value="1"/>
</dbReference>
<gene>
    <name evidence="2" type="ORF">DRB17_06705</name>
</gene>
<feature type="domain" description="NAD-dependent epimerase/dehydratase" evidence="1">
    <location>
        <begin position="6"/>
        <end position="209"/>
    </location>
</feature>
<dbReference type="InterPro" id="IPR051207">
    <property type="entry name" value="ComplexI_NDUFA9_subunit"/>
</dbReference>
<dbReference type="EMBL" id="QPMH01000004">
    <property type="protein sequence ID" value="RDD62842.1"/>
    <property type="molecule type" value="Genomic_DNA"/>
</dbReference>
<protein>
    <submittedName>
        <fullName evidence="2">Complex I NDUFA9 subunit family protein</fullName>
    </submittedName>
</protein>
<accession>A0A369TDD4</accession>
<sequence>MIPRRVTILGGTGFVGRALAARLTAHGAAVRAASRQAHMADLPAGVEPFTANVRDTEQVRSAVSGAEAVVYLPGLVQARGAHVFRALHVEAPRQCAELYRRAGGRHFVFVSALGVRRDAPAMADRTKAEGEAAVREVLPEAVVVRPSLVFGVGDHFVTATARMLRTLPVYPLIGGGRTRVQPVHVDDLAHALAALIEHSGAGGQIYEIGGPQIFTLRAMVEMIRAAAETRCWLPALPYPASMLLAAALELLPNPPLIRDQVRLLKTDKIVGGEHSTLRDLGISPHRLEDALPEIVAAALRRTAKTG</sequence>
<evidence type="ECO:0000313" key="3">
    <source>
        <dbReference type="Proteomes" id="UP000253941"/>
    </source>
</evidence>
<name>A0A369TDD4_9PROT</name>
<dbReference type="InterPro" id="IPR036291">
    <property type="entry name" value="NAD(P)-bd_dom_sf"/>
</dbReference>
<keyword evidence="3" id="KW-1185">Reference proteome</keyword>
<dbReference type="Gene3D" id="3.40.50.720">
    <property type="entry name" value="NAD(P)-binding Rossmann-like Domain"/>
    <property type="match status" value="1"/>
</dbReference>